<evidence type="ECO:0000256" key="3">
    <source>
        <dbReference type="PROSITE-ProRule" id="PRU00221"/>
    </source>
</evidence>
<dbReference type="SMART" id="SM00320">
    <property type="entry name" value="WD40"/>
    <property type="match status" value="3"/>
</dbReference>
<evidence type="ECO:0000313" key="5">
    <source>
        <dbReference type="Proteomes" id="UP000008063"/>
    </source>
</evidence>
<dbReference type="InterPro" id="IPR001680">
    <property type="entry name" value="WD40_rpt"/>
</dbReference>
<accession>F8QA63</accession>
<feature type="repeat" description="WD" evidence="3">
    <location>
        <begin position="229"/>
        <end position="270"/>
    </location>
</feature>
<dbReference type="SUPFAM" id="SSF50978">
    <property type="entry name" value="WD40 repeat-like"/>
    <property type="match status" value="1"/>
</dbReference>
<dbReference type="Proteomes" id="UP000008063">
    <property type="component" value="Unassembled WGS sequence"/>
</dbReference>
<dbReference type="PROSITE" id="PS50082">
    <property type="entry name" value="WD_REPEATS_2"/>
    <property type="match status" value="3"/>
</dbReference>
<dbReference type="PANTHER" id="PTHR22847">
    <property type="entry name" value="WD40 REPEAT PROTEIN"/>
    <property type="match status" value="1"/>
</dbReference>
<keyword evidence="5" id="KW-1185">Reference proteome</keyword>
<dbReference type="GO" id="GO:0005634">
    <property type="term" value="C:nucleus"/>
    <property type="evidence" value="ECO:0007669"/>
    <property type="project" value="TreeGrafter"/>
</dbReference>
<evidence type="ECO:0000313" key="4">
    <source>
        <dbReference type="EMBL" id="EGN94653.1"/>
    </source>
</evidence>
<feature type="repeat" description="WD" evidence="3">
    <location>
        <begin position="186"/>
        <end position="227"/>
    </location>
</feature>
<gene>
    <name evidence="4" type="ORF">SERLA73DRAFT_114096</name>
</gene>
<dbReference type="InterPro" id="IPR015943">
    <property type="entry name" value="WD40/YVTN_repeat-like_dom_sf"/>
</dbReference>
<name>F8QA63_SERL3</name>
<evidence type="ECO:0000256" key="2">
    <source>
        <dbReference type="ARBA" id="ARBA00022737"/>
    </source>
</evidence>
<dbReference type="Pfam" id="PF00400">
    <property type="entry name" value="WD40"/>
    <property type="match status" value="3"/>
</dbReference>
<dbReference type="HOGENOM" id="CLU_000288_57_19_1"/>
<keyword evidence="2" id="KW-0677">Repeat</keyword>
<keyword evidence="1 3" id="KW-0853">WD repeat</keyword>
<dbReference type="PANTHER" id="PTHR22847:SF637">
    <property type="entry name" value="WD REPEAT DOMAIN 5B"/>
    <property type="match status" value="1"/>
</dbReference>
<evidence type="ECO:0000256" key="1">
    <source>
        <dbReference type="ARBA" id="ARBA00022574"/>
    </source>
</evidence>
<dbReference type="InterPro" id="IPR020472">
    <property type="entry name" value="WD40_PAC1"/>
</dbReference>
<dbReference type="PRINTS" id="PR00320">
    <property type="entry name" value="GPROTEINBRPT"/>
</dbReference>
<dbReference type="Gene3D" id="2.130.10.10">
    <property type="entry name" value="YVTN repeat-like/Quinoprotein amine dehydrogenase"/>
    <property type="match status" value="2"/>
</dbReference>
<feature type="repeat" description="WD" evidence="3">
    <location>
        <begin position="272"/>
        <end position="313"/>
    </location>
</feature>
<dbReference type="GO" id="GO:1990234">
    <property type="term" value="C:transferase complex"/>
    <property type="evidence" value="ECO:0007669"/>
    <property type="project" value="UniProtKB-ARBA"/>
</dbReference>
<proteinExistence type="predicted"/>
<dbReference type="EMBL" id="GL945487">
    <property type="protein sequence ID" value="EGN94653.1"/>
    <property type="molecule type" value="Genomic_DNA"/>
</dbReference>
<sequence length="381" mass="42345">MLRACMQIMQDPEDGLRFNICGLQTSYLPNSDVEDMAMRIEKNIPDHLSYSSRYWGEHLAHAKAALFGCTSLTGILRKFFDHDLLHWLEVMTLRYNAPTAQAVLIAAAPSLKVIDMKLEEFAQDARRFISNFDVPIFESLPHIYLSALAWAPDSSLVSKTYLPQFQHTLKAVSGKDKQWPPLLNILRSHTNWVSSVGFSPDGTKVVSGSDDNTVRTWDATSSQLMASPFQGHSHWVSSVGFSADGTKVVSGSWDKTVRIWNATSGQLAAGPFHGHSDYITSVGFSPDGIKVVSGSFDNTVRIWNATSHQMGRTLQDPSGTSKFVPYSPSDHIYWVPIHLIRHWCHSQTVLVIGTPDIHASYKDFVHGSNWISRRSGSGIIG</sequence>
<protein>
    <submittedName>
        <fullName evidence="4">Uncharacterized protein</fullName>
    </submittedName>
</protein>
<dbReference type="PROSITE" id="PS00678">
    <property type="entry name" value="WD_REPEATS_1"/>
    <property type="match status" value="3"/>
</dbReference>
<dbReference type="InParanoid" id="F8QA63"/>
<organism evidence="5">
    <name type="scientific">Serpula lacrymans var. lacrymans (strain S7.3)</name>
    <name type="common">Dry rot fungus</name>
    <dbReference type="NCBI Taxonomy" id="936435"/>
    <lineage>
        <taxon>Eukaryota</taxon>
        <taxon>Fungi</taxon>
        <taxon>Dikarya</taxon>
        <taxon>Basidiomycota</taxon>
        <taxon>Agaricomycotina</taxon>
        <taxon>Agaricomycetes</taxon>
        <taxon>Agaricomycetidae</taxon>
        <taxon>Boletales</taxon>
        <taxon>Coniophorineae</taxon>
        <taxon>Serpulaceae</taxon>
        <taxon>Serpula</taxon>
    </lineage>
</organism>
<dbReference type="STRING" id="936435.F8QA63"/>
<dbReference type="AlphaFoldDB" id="F8QA63"/>
<reference evidence="5" key="1">
    <citation type="journal article" date="2011" name="Science">
        <title>The plant cell wall-decomposing machinery underlies the functional diversity of forest fungi.</title>
        <authorList>
            <person name="Eastwood D.C."/>
            <person name="Floudas D."/>
            <person name="Binder M."/>
            <person name="Majcherczyk A."/>
            <person name="Schneider P."/>
            <person name="Aerts A."/>
            <person name="Asiegbu F.O."/>
            <person name="Baker S.E."/>
            <person name="Barry K."/>
            <person name="Bendiksby M."/>
            <person name="Blumentritt M."/>
            <person name="Coutinho P.M."/>
            <person name="Cullen D."/>
            <person name="de Vries R.P."/>
            <person name="Gathman A."/>
            <person name="Goodell B."/>
            <person name="Henrissat B."/>
            <person name="Ihrmark K."/>
            <person name="Kauserud H."/>
            <person name="Kohler A."/>
            <person name="LaButti K."/>
            <person name="Lapidus A."/>
            <person name="Lavin J.L."/>
            <person name="Lee Y.-H."/>
            <person name="Lindquist E."/>
            <person name="Lilly W."/>
            <person name="Lucas S."/>
            <person name="Morin E."/>
            <person name="Murat C."/>
            <person name="Oguiza J.A."/>
            <person name="Park J."/>
            <person name="Pisabarro A.G."/>
            <person name="Riley R."/>
            <person name="Rosling A."/>
            <person name="Salamov A."/>
            <person name="Schmidt O."/>
            <person name="Schmutz J."/>
            <person name="Skrede I."/>
            <person name="Stenlid J."/>
            <person name="Wiebenga A."/>
            <person name="Xie X."/>
            <person name="Kuees U."/>
            <person name="Hibbett D.S."/>
            <person name="Hoffmeister D."/>
            <person name="Hoegberg N."/>
            <person name="Martin F."/>
            <person name="Grigoriev I.V."/>
            <person name="Watkinson S.C."/>
        </authorList>
    </citation>
    <scope>NUCLEOTIDE SEQUENCE [LARGE SCALE GENOMIC DNA]</scope>
    <source>
        <strain evidence="5">strain S7.3</strain>
    </source>
</reference>
<dbReference type="OMA" id="WNTETVI"/>
<dbReference type="InterPro" id="IPR019775">
    <property type="entry name" value="WD40_repeat_CS"/>
</dbReference>
<dbReference type="PROSITE" id="PS50294">
    <property type="entry name" value="WD_REPEATS_REGION"/>
    <property type="match status" value="3"/>
</dbReference>
<dbReference type="InterPro" id="IPR036322">
    <property type="entry name" value="WD40_repeat_dom_sf"/>
</dbReference>